<name>A0A1I7RNI8_BURXY</name>
<evidence type="ECO:0000256" key="1">
    <source>
        <dbReference type="SAM" id="Phobius"/>
    </source>
</evidence>
<sequence length="157" mass="18630">MNKWTEKRFDNLLFNVGLVLRLVFAKKNRKWIRCVMCLTILGFLYRTWVYFVMKRDVERYFIINSEPYRDDYCVIYDYWPVDSIYNETVTLTLHATLPFVEYLEEHSRSPPRCTVHPGAPFAQVHSSKCVRCTVRSGAPFSQVHCLFQVHCSDTTEN</sequence>
<dbReference type="WBParaSite" id="BXY_0227400.1">
    <property type="protein sequence ID" value="BXY_0227400.1"/>
    <property type="gene ID" value="BXY_0227400"/>
</dbReference>
<accession>A0A1I7RNI8</accession>
<proteinExistence type="predicted"/>
<evidence type="ECO:0000313" key="2">
    <source>
        <dbReference type="Proteomes" id="UP000095284"/>
    </source>
</evidence>
<feature type="transmembrane region" description="Helical" evidence="1">
    <location>
        <begin position="31"/>
        <end position="53"/>
    </location>
</feature>
<dbReference type="Proteomes" id="UP000095284">
    <property type="component" value="Unplaced"/>
</dbReference>
<protein>
    <submittedName>
        <fullName evidence="3">Innexin</fullName>
    </submittedName>
</protein>
<organism evidence="2 3">
    <name type="scientific">Bursaphelenchus xylophilus</name>
    <name type="common">Pinewood nematode worm</name>
    <name type="synonym">Aphelenchoides xylophilus</name>
    <dbReference type="NCBI Taxonomy" id="6326"/>
    <lineage>
        <taxon>Eukaryota</taxon>
        <taxon>Metazoa</taxon>
        <taxon>Ecdysozoa</taxon>
        <taxon>Nematoda</taxon>
        <taxon>Chromadorea</taxon>
        <taxon>Rhabditida</taxon>
        <taxon>Tylenchina</taxon>
        <taxon>Tylenchomorpha</taxon>
        <taxon>Aphelenchoidea</taxon>
        <taxon>Aphelenchoididae</taxon>
        <taxon>Bursaphelenchus</taxon>
    </lineage>
</organism>
<dbReference type="AlphaFoldDB" id="A0A1I7RNI8"/>
<keyword evidence="1" id="KW-0472">Membrane</keyword>
<keyword evidence="1" id="KW-1133">Transmembrane helix</keyword>
<evidence type="ECO:0000313" key="3">
    <source>
        <dbReference type="WBParaSite" id="BXY_0227400.1"/>
    </source>
</evidence>
<reference evidence="3" key="1">
    <citation type="submission" date="2016-11" db="UniProtKB">
        <authorList>
            <consortium name="WormBaseParasite"/>
        </authorList>
    </citation>
    <scope>IDENTIFICATION</scope>
</reference>
<keyword evidence="1" id="KW-0812">Transmembrane</keyword>